<organism evidence="1 2">
    <name type="scientific">Penicillium hordei</name>
    <dbReference type="NCBI Taxonomy" id="40994"/>
    <lineage>
        <taxon>Eukaryota</taxon>
        <taxon>Fungi</taxon>
        <taxon>Dikarya</taxon>
        <taxon>Ascomycota</taxon>
        <taxon>Pezizomycotina</taxon>
        <taxon>Eurotiomycetes</taxon>
        <taxon>Eurotiomycetidae</taxon>
        <taxon>Eurotiales</taxon>
        <taxon>Aspergillaceae</taxon>
        <taxon>Penicillium</taxon>
    </lineage>
</organism>
<dbReference type="Proteomes" id="UP001213799">
    <property type="component" value="Unassembled WGS sequence"/>
</dbReference>
<dbReference type="RefSeq" id="XP_056750239.1">
    <property type="nucleotide sequence ID" value="XM_056901571.1"/>
</dbReference>
<evidence type="ECO:0000313" key="1">
    <source>
        <dbReference type="EMBL" id="KAJ5593613.1"/>
    </source>
</evidence>
<sequence length="533" mass="61210">MDQESIRRLCHFGLYDEDYAKAKGLKPFSSHDESARLLMCWDWGLSQSLAGRSDTIAAKLAEQSSHKCSHIPFTELVRRAYGLPSPAIEGFLQVYDSIESKIYSTFTRNLQHLGLLVELKQSLKEIDADPFLYAAIKKALQRVVLQRKPHVPLVDENLENGTPEPDERLQWIIEPLQRLLQTPDTARNILQQLEILEKRFYKLYRSPEASWGPFNTDTSFFGQVQWIDVSEFANALSRKDQVFFSQYIEDALCVKKDDHARRILNTRWNDLSLAVEECMVANVDDVPRKIDHLAKELYRVRNYYSLTAIIQGIKASGLHTEALGDFGYLIYSENNYERYRRRANTRPGMDFFYPALSAAVRGNFTLAEGVIRRWGQYPVVPVWKPFTLAYRSNMETNSPPSTSTMPTPHHLYRATSGGADSQYAPNTHLSNPFLYSQQPVNFTELPLRSYQRPDLVDPLADQRQQQNWTLPTSFELPLNQRDLSDNTNINALSPTSLYNQNYDLRLKLSIPYHGNQLADDERNGTLVDAKGML</sequence>
<name>A0AAD6DUS9_9EURO</name>
<proteinExistence type="predicted"/>
<dbReference type="GeneID" id="81591813"/>
<dbReference type="InterPro" id="IPR023578">
    <property type="entry name" value="Ras_GEF_dom_sf"/>
</dbReference>
<dbReference type="EMBL" id="JAQJAE010000005">
    <property type="protein sequence ID" value="KAJ5593613.1"/>
    <property type="molecule type" value="Genomic_DNA"/>
</dbReference>
<reference evidence="1" key="2">
    <citation type="submission" date="2023-01" db="EMBL/GenBank/DDBJ databases">
        <authorList>
            <person name="Petersen C."/>
        </authorList>
    </citation>
    <scope>NUCLEOTIDE SEQUENCE</scope>
    <source>
        <strain evidence="1">IBT 12815</strain>
    </source>
</reference>
<reference evidence="1" key="1">
    <citation type="journal article" date="2023" name="IMA Fungus">
        <title>Comparative genomic study of the Penicillium genus elucidates a diverse pangenome and 15 lateral gene transfer events.</title>
        <authorList>
            <person name="Petersen C."/>
            <person name="Sorensen T."/>
            <person name="Nielsen M.R."/>
            <person name="Sondergaard T.E."/>
            <person name="Sorensen J.L."/>
            <person name="Fitzpatrick D.A."/>
            <person name="Frisvad J.C."/>
            <person name="Nielsen K.L."/>
        </authorList>
    </citation>
    <scope>NUCLEOTIDE SEQUENCE</scope>
    <source>
        <strain evidence="1">IBT 12815</strain>
    </source>
</reference>
<protein>
    <submittedName>
        <fullName evidence="1">Uncharacterized protein</fullName>
    </submittedName>
</protein>
<dbReference type="AlphaFoldDB" id="A0AAD6DUS9"/>
<evidence type="ECO:0000313" key="2">
    <source>
        <dbReference type="Proteomes" id="UP001213799"/>
    </source>
</evidence>
<dbReference type="SUPFAM" id="SSF48366">
    <property type="entry name" value="Ras GEF"/>
    <property type="match status" value="1"/>
</dbReference>
<comment type="caution">
    <text evidence="1">The sequence shown here is derived from an EMBL/GenBank/DDBJ whole genome shotgun (WGS) entry which is preliminary data.</text>
</comment>
<gene>
    <name evidence="1" type="ORF">N7537_010517</name>
</gene>
<keyword evidence="2" id="KW-1185">Reference proteome</keyword>
<accession>A0AAD6DUS9</accession>